<dbReference type="EMBL" id="AP023086">
    <property type="protein sequence ID" value="BCD98543.1"/>
    <property type="molecule type" value="Genomic_DNA"/>
</dbReference>
<dbReference type="Proteomes" id="UP001320119">
    <property type="component" value="Chromosome"/>
</dbReference>
<reference evidence="1 2" key="1">
    <citation type="journal article" date="2022" name="IScience">
        <title>An ultrasensitive nanofiber-based assay for enzymatic hydrolysis and deep-sea microbial degradation of cellulose.</title>
        <authorList>
            <person name="Tsudome M."/>
            <person name="Tachioka M."/>
            <person name="Miyazaki M."/>
            <person name="Uchimura K."/>
            <person name="Tsuda M."/>
            <person name="Takaki Y."/>
            <person name="Deguchi S."/>
        </authorList>
    </citation>
    <scope>NUCLEOTIDE SEQUENCE [LARGE SCALE GENOMIC DNA]</scope>
    <source>
        <strain evidence="1 2">GE09</strain>
    </source>
</reference>
<name>A0AAN1WJ12_9GAMM</name>
<sequence length="178" mass="20166">MSLISSTTAVNFLAINCPDFNSTSYPVEVALSLANGRHYQAWIRPMSDRFSPELDDDIKEAVRMYGKYPDQVCNELNILCAGNNLYCDHWGFTSNWVENLFFAACVDRHFTCSPIEGLLEEEEQLNWNARKQFVIDVLKSNDHTAGAQVEVMQAVVNLFYREQPTAAATEYPVIATLQ</sequence>
<proteinExistence type="predicted"/>
<dbReference type="KEGG" id="marq:MARGE09_P2744"/>
<evidence type="ECO:0000313" key="2">
    <source>
        <dbReference type="Proteomes" id="UP001320119"/>
    </source>
</evidence>
<protein>
    <submittedName>
        <fullName evidence="1">Uncharacterized protein</fullName>
    </submittedName>
</protein>
<evidence type="ECO:0000313" key="1">
    <source>
        <dbReference type="EMBL" id="BCD98543.1"/>
    </source>
</evidence>
<gene>
    <name evidence="1" type="ORF">MARGE09_P2744</name>
</gene>
<accession>A0AAN1WJ12</accession>
<organism evidence="1 2">
    <name type="scientific">Marinagarivorans cellulosilyticus</name>
    <dbReference type="NCBI Taxonomy" id="2721545"/>
    <lineage>
        <taxon>Bacteria</taxon>
        <taxon>Pseudomonadati</taxon>
        <taxon>Pseudomonadota</taxon>
        <taxon>Gammaproteobacteria</taxon>
        <taxon>Cellvibrionales</taxon>
        <taxon>Cellvibrionaceae</taxon>
        <taxon>Marinagarivorans</taxon>
    </lineage>
</organism>
<dbReference type="RefSeq" id="WP_236982962.1">
    <property type="nucleotide sequence ID" value="NZ_AP023086.1"/>
</dbReference>
<dbReference type="AlphaFoldDB" id="A0AAN1WJ12"/>
<keyword evidence="2" id="KW-1185">Reference proteome</keyword>